<reference evidence="2" key="2">
    <citation type="journal article" date="2021" name="PeerJ">
        <title>Extensive microbial diversity within the chicken gut microbiome revealed by metagenomics and culture.</title>
        <authorList>
            <person name="Gilroy R."/>
            <person name="Ravi A."/>
            <person name="Getino M."/>
            <person name="Pursley I."/>
            <person name="Horton D.L."/>
            <person name="Alikhan N.F."/>
            <person name="Baker D."/>
            <person name="Gharbi K."/>
            <person name="Hall N."/>
            <person name="Watson M."/>
            <person name="Adriaenssens E.M."/>
            <person name="Foster-Nyarko E."/>
            <person name="Jarju S."/>
            <person name="Secka A."/>
            <person name="Antonio M."/>
            <person name="Oren A."/>
            <person name="Chaudhuri R.R."/>
            <person name="La Ragione R."/>
            <person name="Hildebrand F."/>
            <person name="Pallen M.J."/>
        </authorList>
    </citation>
    <scope>NUCLEOTIDE SEQUENCE</scope>
    <source>
        <strain evidence="2">CHK184-25365</strain>
    </source>
</reference>
<sequence length="104" mass="11356">MKKPLTLPFSARGWTIGDNAVSGGKKNSTVKFKTLGGLLSGGPLWVLIFYQTSSTMGMVFVQKGKIRKKPRLLLNISALFPGKTLQPTKNYGKMTMFQVGSPHP</sequence>
<dbReference type="EMBL" id="DVGY01000050">
    <property type="protein sequence ID" value="HIR40591.1"/>
    <property type="molecule type" value="Genomic_DNA"/>
</dbReference>
<accession>A0A9D1DC49</accession>
<proteinExistence type="predicted"/>
<reference evidence="2" key="1">
    <citation type="submission" date="2020-10" db="EMBL/GenBank/DDBJ databases">
        <authorList>
            <person name="Gilroy R."/>
        </authorList>
    </citation>
    <scope>NUCLEOTIDE SEQUENCE</scope>
    <source>
        <strain evidence="2">CHK184-25365</strain>
    </source>
</reference>
<evidence type="ECO:0000256" key="1">
    <source>
        <dbReference type="SAM" id="Phobius"/>
    </source>
</evidence>
<evidence type="ECO:0000313" key="2">
    <source>
        <dbReference type="EMBL" id="HIR40591.1"/>
    </source>
</evidence>
<comment type="caution">
    <text evidence="2">The sequence shown here is derived from an EMBL/GenBank/DDBJ whole genome shotgun (WGS) entry which is preliminary data.</text>
</comment>
<dbReference type="AlphaFoldDB" id="A0A9D1DC49"/>
<evidence type="ECO:0000313" key="3">
    <source>
        <dbReference type="Proteomes" id="UP000886749"/>
    </source>
</evidence>
<dbReference type="Proteomes" id="UP000886749">
    <property type="component" value="Unassembled WGS sequence"/>
</dbReference>
<feature type="transmembrane region" description="Helical" evidence="1">
    <location>
        <begin position="42"/>
        <end position="61"/>
    </location>
</feature>
<keyword evidence="1" id="KW-0812">Transmembrane</keyword>
<organism evidence="2 3">
    <name type="scientific">Candidatus Egerieicola pullicola</name>
    <dbReference type="NCBI Taxonomy" id="2840775"/>
    <lineage>
        <taxon>Bacteria</taxon>
        <taxon>Bacillati</taxon>
        <taxon>Bacillota</taxon>
        <taxon>Clostridia</taxon>
        <taxon>Eubacteriales</taxon>
        <taxon>Oscillospiraceae</taxon>
        <taxon>Oscillospiraceae incertae sedis</taxon>
        <taxon>Candidatus Egerieicola</taxon>
    </lineage>
</organism>
<keyword evidence="1" id="KW-1133">Transmembrane helix</keyword>
<protein>
    <submittedName>
        <fullName evidence="2">Uncharacterized protein</fullName>
    </submittedName>
</protein>
<gene>
    <name evidence="2" type="ORF">IAB36_02050</name>
</gene>
<name>A0A9D1DC49_9FIRM</name>
<keyword evidence="1" id="KW-0472">Membrane</keyword>